<dbReference type="EMBL" id="HBIC01042014">
    <property type="protein sequence ID" value="CAE0292713.1"/>
    <property type="molecule type" value="Transcribed_RNA"/>
</dbReference>
<gene>
    <name evidence="3" type="ORF">SELO1098_LOCUS21563</name>
</gene>
<sequence>MKPMAHILENATVNHYLNNKDFDKFVGVDLVPDNHHLYEPGGFWGHNLEYKHVRRDYMRAANCEAEQPDGSTWTATRIGPFRTTGGYDWSQVGWDNLWDMRNKLLKHPHGIYVLEQFSGAVTADGTRLGNPPIHIHHIHVGPSPGVRQRADATGCLFGKACYDPSRIFEHHGDYQCSGVPDGPQPTLSDSSAPGSTASPHKGITSGGLECFTESVPDGYGKLLTRPLGLEGDINDIRAPNSTVLEWYYQLAARWVPKLDCSEYPLATDDDETDTDVAEPSQTKEPATSVPEDSNKKNKKKKAKLPSAVHPRPKAMSFHNFAGPGYLDEKQSSLVFNHQVPTDVESVFWYSGRMHHSGTLLRLKQHAHNIIYKESIFFAATPAQLGLTKENKLMPTHPYQVVRTKEAGFANNVELKKFILERLKKSHDNFDAHSATRRSLRTAHNASNTEHATTAPHVDDHGPRAICQAINSFEHIDGYMYDRREPTCCVPWEFTKGEIFTVVGFNKIVTEKGAAYQGAHPYIAPIIVGHINWWISYDTHEVPEKSHFSLIQYTNNPDVQFEDFANMHEDKLMFLLNGGTSLDPESTQYKMFRHAVYVYQHPLVVPLFVVFCVLSVRIILYLRKACLFVMYEGNEAEMMGLTVHHAQD</sequence>
<organism evidence="3">
    <name type="scientific">Spumella elongata</name>
    <dbReference type="NCBI Taxonomy" id="89044"/>
    <lineage>
        <taxon>Eukaryota</taxon>
        <taxon>Sar</taxon>
        <taxon>Stramenopiles</taxon>
        <taxon>Ochrophyta</taxon>
        <taxon>Chrysophyceae</taxon>
        <taxon>Chromulinales</taxon>
        <taxon>Chromulinaceae</taxon>
        <taxon>Spumella</taxon>
    </lineage>
</organism>
<proteinExistence type="predicted"/>
<feature type="region of interest" description="Disordered" evidence="1">
    <location>
        <begin position="179"/>
        <end position="204"/>
    </location>
</feature>
<feature type="region of interest" description="Disordered" evidence="1">
    <location>
        <begin position="265"/>
        <end position="313"/>
    </location>
</feature>
<evidence type="ECO:0000256" key="2">
    <source>
        <dbReference type="SAM" id="Phobius"/>
    </source>
</evidence>
<evidence type="ECO:0000256" key="1">
    <source>
        <dbReference type="SAM" id="MobiDB-lite"/>
    </source>
</evidence>
<evidence type="ECO:0000313" key="3">
    <source>
        <dbReference type="EMBL" id="CAE0292713.1"/>
    </source>
</evidence>
<feature type="compositionally biased region" description="Polar residues" evidence="1">
    <location>
        <begin position="185"/>
        <end position="198"/>
    </location>
</feature>
<accession>A0A7S3HEH5</accession>
<keyword evidence="2" id="KW-0812">Transmembrane</keyword>
<dbReference type="AlphaFoldDB" id="A0A7S3HEH5"/>
<protein>
    <submittedName>
        <fullName evidence="3">Uncharacterized protein</fullName>
    </submittedName>
</protein>
<name>A0A7S3HEH5_9STRA</name>
<feature type="transmembrane region" description="Helical" evidence="2">
    <location>
        <begin position="602"/>
        <end position="621"/>
    </location>
</feature>
<keyword evidence="2" id="KW-0472">Membrane</keyword>
<feature type="compositionally biased region" description="Acidic residues" evidence="1">
    <location>
        <begin position="267"/>
        <end position="276"/>
    </location>
</feature>
<reference evidence="3" key="1">
    <citation type="submission" date="2021-01" db="EMBL/GenBank/DDBJ databases">
        <authorList>
            <person name="Corre E."/>
            <person name="Pelletier E."/>
            <person name="Niang G."/>
            <person name="Scheremetjew M."/>
            <person name="Finn R."/>
            <person name="Kale V."/>
            <person name="Holt S."/>
            <person name="Cochrane G."/>
            <person name="Meng A."/>
            <person name="Brown T."/>
            <person name="Cohen L."/>
        </authorList>
    </citation>
    <scope>NUCLEOTIDE SEQUENCE</scope>
    <source>
        <strain evidence="3">CCAP 955/1</strain>
    </source>
</reference>
<keyword evidence="2" id="KW-1133">Transmembrane helix</keyword>